<sequence length="76" mass="8625">MGGWRVHARSRSHLRVERGWTSLHTGAIADCECVTQAIATSREPHPNPDLAKVRGPENHHKREKPTLVRRQSLQNV</sequence>
<reference evidence="2 3" key="1">
    <citation type="submission" date="2021-03" db="EMBL/GenBank/DDBJ databases">
        <title>Metabolic Capacity of the Antarctic Cyanobacterium Phormidium pseudopriestleyi that Sustains Oxygenic Photosynthesis in the Presence of Hydrogen Sulfide.</title>
        <authorList>
            <person name="Lumian J.E."/>
            <person name="Jungblut A.D."/>
            <person name="Dillon M.L."/>
            <person name="Hawes I."/>
            <person name="Doran P.T."/>
            <person name="Mackey T.J."/>
            <person name="Dick G.J."/>
            <person name="Grettenberger C.L."/>
            <person name="Sumner D.Y."/>
        </authorList>
    </citation>
    <scope>NUCLEOTIDE SEQUENCE [LARGE SCALE GENOMIC DNA]</scope>
    <source>
        <strain evidence="2 3">FRX01</strain>
    </source>
</reference>
<dbReference type="Proteomes" id="UP000664844">
    <property type="component" value="Unassembled WGS sequence"/>
</dbReference>
<evidence type="ECO:0000313" key="2">
    <source>
        <dbReference type="EMBL" id="MBO0350745.1"/>
    </source>
</evidence>
<evidence type="ECO:0000313" key="3">
    <source>
        <dbReference type="Proteomes" id="UP000664844"/>
    </source>
</evidence>
<dbReference type="EMBL" id="JAFLQW010000453">
    <property type="protein sequence ID" value="MBO0350745.1"/>
    <property type="molecule type" value="Genomic_DNA"/>
</dbReference>
<feature type="region of interest" description="Disordered" evidence="1">
    <location>
        <begin position="40"/>
        <end position="76"/>
    </location>
</feature>
<keyword evidence="3" id="KW-1185">Reference proteome</keyword>
<gene>
    <name evidence="2" type="ORF">J0895_16930</name>
</gene>
<name>A0ABS3FUF1_9CYAN</name>
<feature type="compositionally biased region" description="Basic and acidic residues" evidence="1">
    <location>
        <begin position="42"/>
        <end position="66"/>
    </location>
</feature>
<protein>
    <submittedName>
        <fullName evidence="2">Uncharacterized protein</fullName>
    </submittedName>
</protein>
<proteinExistence type="predicted"/>
<accession>A0ABS3FUF1</accession>
<organism evidence="2 3">
    <name type="scientific">Phormidium pseudopriestleyi FRX01</name>
    <dbReference type="NCBI Taxonomy" id="1759528"/>
    <lineage>
        <taxon>Bacteria</taxon>
        <taxon>Bacillati</taxon>
        <taxon>Cyanobacteriota</taxon>
        <taxon>Cyanophyceae</taxon>
        <taxon>Oscillatoriophycideae</taxon>
        <taxon>Oscillatoriales</taxon>
        <taxon>Oscillatoriaceae</taxon>
        <taxon>Phormidium</taxon>
    </lineage>
</organism>
<comment type="caution">
    <text evidence="2">The sequence shown here is derived from an EMBL/GenBank/DDBJ whole genome shotgun (WGS) entry which is preliminary data.</text>
</comment>
<evidence type="ECO:0000256" key="1">
    <source>
        <dbReference type="SAM" id="MobiDB-lite"/>
    </source>
</evidence>
<dbReference type="RefSeq" id="WP_207089218.1">
    <property type="nucleotide sequence ID" value="NZ_JAFLQW010000453.1"/>
</dbReference>